<dbReference type="RefSeq" id="WP_021874814.1">
    <property type="nucleotide sequence ID" value="NZ_CP018624.1"/>
</dbReference>
<dbReference type="PANTHER" id="PTHR23416">
    <property type="entry name" value="SIALIC ACID SYNTHASE-RELATED"/>
    <property type="match status" value="1"/>
</dbReference>
<dbReference type="Proteomes" id="UP000775179">
    <property type="component" value="Unassembled WGS sequence"/>
</dbReference>
<dbReference type="InterPro" id="IPR051159">
    <property type="entry name" value="Hexapeptide_acetyltransf"/>
</dbReference>
<name>A0ABD4RFJ2_9CLOT</name>
<dbReference type="CDD" id="cd03349">
    <property type="entry name" value="LbH_XAT"/>
    <property type="match status" value="1"/>
</dbReference>
<evidence type="ECO:0000313" key="2">
    <source>
        <dbReference type="Proteomes" id="UP000775179"/>
    </source>
</evidence>
<organism evidence="1 2">
    <name type="scientific">Clostridium chauvoei</name>
    <dbReference type="NCBI Taxonomy" id="46867"/>
    <lineage>
        <taxon>Bacteria</taxon>
        <taxon>Bacillati</taxon>
        <taxon>Bacillota</taxon>
        <taxon>Clostridia</taxon>
        <taxon>Eubacteriales</taxon>
        <taxon>Clostridiaceae</taxon>
        <taxon>Clostridium</taxon>
    </lineage>
</organism>
<dbReference type="KEGG" id="cchv:BTM20_03035"/>
<gene>
    <name evidence="1" type="ORF">K4H94_02685</name>
</gene>
<dbReference type="InterPro" id="IPR001451">
    <property type="entry name" value="Hexapep"/>
</dbReference>
<dbReference type="Pfam" id="PF00132">
    <property type="entry name" value="Hexapep"/>
    <property type="match status" value="1"/>
</dbReference>
<dbReference type="EMBL" id="JAIFTX010000004">
    <property type="protein sequence ID" value="MBX7289958.1"/>
    <property type="molecule type" value="Genomic_DNA"/>
</dbReference>
<comment type="caution">
    <text evidence="1">The sequence shown here is derived from an EMBL/GenBank/DDBJ whole genome shotgun (WGS) entry which is preliminary data.</text>
</comment>
<sequence>MKNIDFTKFYINDIKQIIIPSFFKKLRKVYIYKKIFKNSYVSYKAKVDIKEEVKLGENSRIYENVNIGVKSFKLGDFSTISGPTQIVGLGKVTIGKFCSIAPDVYMVTNNHNMNNLITYPTEFIYDTSKKDHIIEDIKIGNDVWIGRGVTILPGVNIGDGCIVGAGSVVTKGNYEHYSIIVGVKGKVIKKRFSEEVIKEIKEKNIFNKDINTFKKYLEEFN</sequence>
<dbReference type="InterPro" id="IPR011004">
    <property type="entry name" value="Trimer_LpxA-like_sf"/>
</dbReference>
<dbReference type="GeneID" id="66300827"/>
<dbReference type="SUPFAM" id="SSF51161">
    <property type="entry name" value="Trimeric LpxA-like enzymes"/>
    <property type="match status" value="1"/>
</dbReference>
<reference evidence="1 2" key="1">
    <citation type="submission" date="2021-08" db="EMBL/GenBank/DDBJ databases">
        <title>Genome sequence analysis of Clostridium chauvoei strains of European origin and evaluation of typing options for outbreak investigations.</title>
        <authorList>
            <person name="Abdel-Glil M."/>
            <person name="Thomas P."/>
            <person name="Seyboldt C."/>
        </authorList>
    </citation>
    <scope>NUCLEOTIDE SEQUENCE [LARGE SCALE GENOMIC DNA]</scope>
    <source>
        <strain evidence="1 2">S0260-09</strain>
    </source>
</reference>
<protein>
    <submittedName>
        <fullName evidence="1">CatB-related O-acetyltransferase</fullName>
    </submittedName>
</protein>
<dbReference type="AlphaFoldDB" id="A0ABD4RFJ2"/>
<dbReference type="PANTHER" id="PTHR23416:SF78">
    <property type="entry name" value="LIPOPOLYSACCHARIDE BIOSYNTHESIS O-ACETYL TRANSFERASE WBBJ-RELATED"/>
    <property type="match status" value="1"/>
</dbReference>
<proteinExistence type="predicted"/>
<evidence type="ECO:0000313" key="1">
    <source>
        <dbReference type="EMBL" id="MBX7289958.1"/>
    </source>
</evidence>
<dbReference type="Gene3D" id="2.160.10.10">
    <property type="entry name" value="Hexapeptide repeat proteins"/>
    <property type="match status" value="1"/>
</dbReference>
<accession>A0ABD4RFJ2</accession>